<dbReference type="AlphaFoldDB" id="K0EZM8"/>
<dbReference type="HOGENOM" id="CLU_000445_20_1_11"/>
<evidence type="ECO:0000259" key="10">
    <source>
        <dbReference type="Pfam" id="PF02518"/>
    </source>
</evidence>
<evidence type="ECO:0000256" key="9">
    <source>
        <dbReference type="SAM" id="Phobius"/>
    </source>
</evidence>
<dbReference type="InterPro" id="IPR050482">
    <property type="entry name" value="Sensor_HK_TwoCompSys"/>
</dbReference>
<dbReference type="GO" id="GO:0000155">
    <property type="term" value="F:phosphorelay sensor kinase activity"/>
    <property type="evidence" value="ECO:0007669"/>
    <property type="project" value="InterPro"/>
</dbReference>
<sequence length="380" mass="40416">MTIRIGERWMVPAVLAVAVFVFVVVDHTLVSDTDLGLRQSTGLALLQALAIVLQLRFAVLGWLVSAVALGYASIAVGGPSWVEPMFNSYLVVLALLAVRVPWRTAAVVWAATAGMGAVLTFAMPHAQWTDIVGSAVLAGLVLVAAAAVRAVIDARRAAYEQARASAHQQQRTVLLEERARIARELHDVVAHHMSVIAIQAESARYRVADPPPELLTSLSAIHAGASAALSEMRRVLDVLHAEADGPTQPQPRIADIDGLVEGIQAAGRQVFLRREGSVRELATGVEICAYRIVQEALSNAVRHAPGADIRIELCYRTAELEISVTNGHGGTAVPSRSGGRGLIGMRERVAVLGGGLETMPTPEGGYSVRAVLPLTETNTR</sequence>
<keyword evidence="9" id="KW-0812">Transmembrane</keyword>
<protein>
    <recommendedName>
        <fullName evidence="2">histidine kinase</fullName>
        <ecNumber evidence="2">2.7.13.3</ecNumber>
    </recommendedName>
</protein>
<dbReference type="Pfam" id="PF07730">
    <property type="entry name" value="HisKA_3"/>
    <property type="match status" value="1"/>
</dbReference>
<proteinExistence type="predicted"/>
<dbReference type="STRING" id="1133849.O3I_023045"/>
<feature type="transmembrane region" description="Helical" evidence="9">
    <location>
        <begin position="12"/>
        <end position="30"/>
    </location>
</feature>
<evidence type="ECO:0000256" key="6">
    <source>
        <dbReference type="ARBA" id="ARBA00022777"/>
    </source>
</evidence>
<dbReference type="SUPFAM" id="SSF55874">
    <property type="entry name" value="ATPase domain of HSP90 chaperone/DNA topoisomerase II/histidine kinase"/>
    <property type="match status" value="1"/>
</dbReference>
<keyword evidence="4" id="KW-0808">Transferase</keyword>
<dbReference type="GO" id="GO:0005524">
    <property type="term" value="F:ATP binding"/>
    <property type="evidence" value="ECO:0007669"/>
    <property type="project" value="UniProtKB-KW"/>
</dbReference>
<evidence type="ECO:0000313" key="13">
    <source>
        <dbReference type="Proteomes" id="UP000006304"/>
    </source>
</evidence>
<evidence type="ECO:0000256" key="5">
    <source>
        <dbReference type="ARBA" id="ARBA00022741"/>
    </source>
</evidence>
<evidence type="ECO:0000256" key="4">
    <source>
        <dbReference type="ARBA" id="ARBA00022679"/>
    </source>
</evidence>
<dbReference type="InterPro" id="IPR003594">
    <property type="entry name" value="HATPase_dom"/>
</dbReference>
<dbReference type="RefSeq" id="WP_014985419.1">
    <property type="nucleotide sequence ID" value="NC_018681.1"/>
</dbReference>
<dbReference type="KEGG" id="nbr:O3I_023045"/>
<name>K0EZM8_NOCB7</name>
<evidence type="ECO:0000256" key="7">
    <source>
        <dbReference type="ARBA" id="ARBA00022840"/>
    </source>
</evidence>
<gene>
    <name evidence="12" type="ORF">O3I_023045</name>
</gene>
<dbReference type="Proteomes" id="UP000006304">
    <property type="component" value="Chromosome"/>
</dbReference>
<organism evidence="12 13">
    <name type="scientific">Nocardia brasiliensis (strain ATCC 700358 / HUJEG-1)</name>
    <dbReference type="NCBI Taxonomy" id="1133849"/>
    <lineage>
        <taxon>Bacteria</taxon>
        <taxon>Bacillati</taxon>
        <taxon>Actinomycetota</taxon>
        <taxon>Actinomycetes</taxon>
        <taxon>Mycobacteriales</taxon>
        <taxon>Nocardiaceae</taxon>
        <taxon>Nocardia</taxon>
    </lineage>
</organism>
<keyword evidence="3" id="KW-0597">Phosphoprotein</keyword>
<accession>K0EZM8</accession>
<reference evidence="12 13" key="1">
    <citation type="journal article" date="2012" name="J. Bacteriol.">
        <title>Complete genome sequence of Nocardia brasiliensis HUJEG-1.</title>
        <authorList>
            <person name="Vera-Cabrera L."/>
            <person name="Ortiz-Lopez R."/>
            <person name="Elizondo-Gonzalez R."/>
            <person name="Perez-Maya A.A."/>
            <person name="Ocampo-Candiani J."/>
        </authorList>
    </citation>
    <scope>NUCLEOTIDE SEQUENCE [LARGE SCALE GENOMIC DNA]</scope>
    <source>
        <strain evidence="13">ATCC 700358</strain>
    </source>
</reference>
<evidence type="ECO:0000259" key="11">
    <source>
        <dbReference type="Pfam" id="PF07730"/>
    </source>
</evidence>
<keyword evidence="13" id="KW-1185">Reference proteome</keyword>
<dbReference type="EMBL" id="CP003876">
    <property type="protein sequence ID" value="AFU02564.1"/>
    <property type="molecule type" value="Genomic_DNA"/>
</dbReference>
<dbReference type="PANTHER" id="PTHR24421:SF10">
    <property type="entry name" value="NITRATE_NITRITE SENSOR PROTEIN NARQ"/>
    <property type="match status" value="1"/>
</dbReference>
<keyword evidence="9" id="KW-1133">Transmembrane helix</keyword>
<keyword evidence="5" id="KW-0547">Nucleotide-binding</keyword>
<dbReference type="EC" id="2.7.13.3" evidence="2"/>
<dbReference type="InterPro" id="IPR036890">
    <property type="entry name" value="HATPase_C_sf"/>
</dbReference>
<evidence type="ECO:0000256" key="3">
    <source>
        <dbReference type="ARBA" id="ARBA00022553"/>
    </source>
</evidence>
<comment type="catalytic activity">
    <reaction evidence="1">
        <text>ATP + protein L-histidine = ADP + protein N-phospho-L-histidine.</text>
        <dbReference type="EC" id="2.7.13.3"/>
    </reaction>
</comment>
<dbReference type="CDD" id="cd16917">
    <property type="entry name" value="HATPase_UhpB-NarQ-NarX-like"/>
    <property type="match status" value="1"/>
</dbReference>
<evidence type="ECO:0000313" key="12">
    <source>
        <dbReference type="EMBL" id="AFU02564.1"/>
    </source>
</evidence>
<dbReference type="eggNOG" id="COG4585">
    <property type="taxonomic scope" value="Bacteria"/>
</dbReference>
<dbReference type="Pfam" id="PF02518">
    <property type="entry name" value="HATPase_c"/>
    <property type="match status" value="1"/>
</dbReference>
<dbReference type="PANTHER" id="PTHR24421">
    <property type="entry name" value="NITRATE/NITRITE SENSOR PROTEIN NARX-RELATED"/>
    <property type="match status" value="1"/>
</dbReference>
<evidence type="ECO:0000256" key="8">
    <source>
        <dbReference type="ARBA" id="ARBA00023012"/>
    </source>
</evidence>
<keyword evidence="6 12" id="KW-0418">Kinase</keyword>
<dbReference type="GO" id="GO:0046983">
    <property type="term" value="F:protein dimerization activity"/>
    <property type="evidence" value="ECO:0007669"/>
    <property type="project" value="InterPro"/>
</dbReference>
<dbReference type="InterPro" id="IPR011712">
    <property type="entry name" value="Sig_transdc_His_kin_sub3_dim/P"/>
</dbReference>
<keyword evidence="8" id="KW-0902">Two-component regulatory system</keyword>
<dbReference type="Gene3D" id="3.30.565.10">
    <property type="entry name" value="Histidine kinase-like ATPase, C-terminal domain"/>
    <property type="match status" value="1"/>
</dbReference>
<dbReference type="Gene3D" id="1.20.5.1930">
    <property type="match status" value="1"/>
</dbReference>
<feature type="domain" description="Signal transduction histidine kinase subgroup 3 dimerisation and phosphoacceptor" evidence="11">
    <location>
        <begin position="177"/>
        <end position="242"/>
    </location>
</feature>
<dbReference type="GO" id="GO:0016020">
    <property type="term" value="C:membrane"/>
    <property type="evidence" value="ECO:0007669"/>
    <property type="project" value="InterPro"/>
</dbReference>
<keyword evidence="7" id="KW-0067">ATP-binding</keyword>
<keyword evidence="9" id="KW-0472">Membrane</keyword>
<evidence type="ECO:0000256" key="1">
    <source>
        <dbReference type="ARBA" id="ARBA00000085"/>
    </source>
</evidence>
<evidence type="ECO:0000256" key="2">
    <source>
        <dbReference type="ARBA" id="ARBA00012438"/>
    </source>
</evidence>
<feature type="domain" description="Histidine kinase/HSP90-like ATPase" evidence="10">
    <location>
        <begin position="287"/>
        <end position="375"/>
    </location>
</feature>
<feature type="transmembrane region" description="Helical" evidence="9">
    <location>
        <begin position="131"/>
        <end position="152"/>
    </location>
</feature>